<evidence type="ECO:0000313" key="1">
    <source>
        <dbReference type="EMBL" id="KXJ87471.1"/>
    </source>
</evidence>
<dbReference type="InParanoid" id="A0A136IRA3"/>
<accession>A0A136IRA3</accession>
<keyword evidence="2" id="KW-1185">Reference proteome</keyword>
<protein>
    <submittedName>
        <fullName evidence="1">Uncharacterized protein</fullName>
    </submittedName>
</protein>
<sequence length="100" mass="11147">MCITYLTRTICPRCRREQPPLTQEPEWCEDANAQGYWKACGREWRATRILVAQGPCHACQVASGGSGSSDGSYRRTWNGPVSGWHYNQQGAITSGRVITL</sequence>
<dbReference type="EMBL" id="KQ964262">
    <property type="protein sequence ID" value="KXJ87471.1"/>
    <property type="molecule type" value="Genomic_DNA"/>
</dbReference>
<proteinExistence type="predicted"/>
<dbReference type="Proteomes" id="UP000070501">
    <property type="component" value="Unassembled WGS sequence"/>
</dbReference>
<name>A0A136IRA3_9PEZI</name>
<reference evidence="2" key="1">
    <citation type="submission" date="2016-02" db="EMBL/GenBank/DDBJ databases">
        <title>Draft genome sequence of Microdochium bolleyi, a fungal endophyte of beachgrass.</title>
        <authorList>
            <consortium name="DOE Joint Genome Institute"/>
            <person name="David A.S."/>
            <person name="May G."/>
            <person name="Haridas S."/>
            <person name="Lim J."/>
            <person name="Wang M."/>
            <person name="Labutti K."/>
            <person name="Lipzen A."/>
            <person name="Barry K."/>
            <person name="Grigoriev I.V."/>
        </authorList>
    </citation>
    <scope>NUCLEOTIDE SEQUENCE [LARGE SCALE GENOMIC DNA]</scope>
    <source>
        <strain evidence="2">J235TASD1</strain>
    </source>
</reference>
<gene>
    <name evidence="1" type="ORF">Micbo1qcDRAFT_178967</name>
</gene>
<evidence type="ECO:0000313" key="2">
    <source>
        <dbReference type="Proteomes" id="UP000070501"/>
    </source>
</evidence>
<organism evidence="1 2">
    <name type="scientific">Microdochium bolleyi</name>
    <dbReference type="NCBI Taxonomy" id="196109"/>
    <lineage>
        <taxon>Eukaryota</taxon>
        <taxon>Fungi</taxon>
        <taxon>Dikarya</taxon>
        <taxon>Ascomycota</taxon>
        <taxon>Pezizomycotina</taxon>
        <taxon>Sordariomycetes</taxon>
        <taxon>Xylariomycetidae</taxon>
        <taxon>Xylariales</taxon>
        <taxon>Microdochiaceae</taxon>
        <taxon>Microdochium</taxon>
    </lineage>
</organism>
<dbReference type="AlphaFoldDB" id="A0A136IRA3"/>